<proteinExistence type="predicted"/>
<dbReference type="AlphaFoldDB" id="A0A0G4HIJ9"/>
<organism evidence="1">
    <name type="scientific">Chromera velia CCMP2878</name>
    <dbReference type="NCBI Taxonomy" id="1169474"/>
    <lineage>
        <taxon>Eukaryota</taxon>
        <taxon>Sar</taxon>
        <taxon>Alveolata</taxon>
        <taxon>Colpodellida</taxon>
        <taxon>Chromeraceae</taxon>
        <taxon>Chromera</taxon>
    </lineage>
</organism>
<evidence type="ECO:0000313" key="1">
    <source>
        <dbReference type="EMBL" id="CEM43886.1"/>
    </source>
</evidence>
<dbReference type="EMBL" id="CDMZ01002786">
    <property type="protein sequence ID" value="CEM43886.1"/>
    <property type="molecule type" value="Genomic_DNA"/>
</dbReference>
<sequence>MSRCAKSTSIKDKLRSNDPLCELVYRGYLHGMRALETGLPITAELCPTDCCGTAFERRIRTLENFEYDPMELERNGMTP</sequence>
<dbReference type="VEuPathDB" id="CryptoDB:Cvel_27875"/>
<name>A0A0G4HIJ9_9ALVE</name>
<gene>
    <name evidence="1" type="ORF">Cvel_27875</name>
</gene>
<accession>A0A0G4HIJ9</accession>
<protein>
    <submittedName>
        <fullName evidence="1">Uncharacterized protein</fullName>
    </submittedName>
</protein>
<reference evidence="1" key="1">
    <citation type="submission" date="2014-11" db="EMBL/GenBank/DDBJ databases">
        <authorList>
            <person name="Otto D Thomas"/>
            <person name="Naeem Raeece"/>
        </authorList>
    </citation>
    <scope>NUCLEOTIDE SEQUENCE</scope>
</reference>